<keyword evidence="3" id="KW-1185">Reference proteome</keyword>
<dbReference type="InterPro" id="IPR005312">
    <property type="entry name" value="DUF1759"/>
</dbReference>
<organism evidence="2 3">
    <name type="scientific">Aedes albopictus</name>
    <name type="common">Asian tiger mosquito</name>
    <name type="synonym">Stegomyia albopicta</name>
    <dbReference type="NCBI Taxonomy" id="7160"/>
    <lineage>
        <taxon>Eukaryota</taxon>
        <taxon>Metazoa</taxon>
        <taxon>Ecdysozoa</taxon>
        <taxon>Arthropoda</taxon>
        <taxon>Hexapoda</taxon>
        <taxon>Insecta</taxon>
        <taxon>Pterygota</taxon>
        <taxon>Neoptera</taxon>
        <taxon>Endopterygota</taxon>
        <taxon>Diptera</taxon>
        <taxon>Nematocera</taxon>
        <taxon>Culicoidea</taxon>
        <taxon>Culicidae</taxon>
        <taxon>Culicinae</taxon>
        <taxon>Aedini</taxon>
        <taxon>Aedes</taxon>
        <taxon>Stegomyia</taxon>
    </lineage>
</organism>
<reference evidence="2" key="2">
    <citation type="submission" date="2025-05" db="UniProtKB">
        <authorList>
            <consortium name="EnsemblMetazoa"/>
        </authorList>
    </citation>
    <scope>IDENTIFICATION</scope>
    <source>
        <strain evidence="2">Foshan</strain>
    </source>
</reference>
<name>A0ABM1YBE4_AEDAL</name>
<feature type="region of interest" description="Disordered" evidence="1">
    <location>
        <begin position="300"/>
        <end position="364"/>
    </location>
</feature>
<protein>
    <submittedName>
        <fullName evidence="2">Uncharacterized protein</fullName>
    </submittedName>
</protein>
<evidence type="ECO:0000313" key="3">
    <source>
        <dbReference type="Proteomes" id="UP000069940"/>
    </source>
</evidence>
<dbReference type="PANTHER" id="PTHR47331">
    <property type="entry name" value="PHD-TYPE DOMAIN-CONTAINING PROTEIN"/>
    <property type="match status" value="1"/>
</dbReference>
<proteinExistence type="predicted"/>
<dbReference type="RefSeq" id="XP_062706673.1">
    <property type="nucleotide sequence ID" value="XM_062850689.1"/>
</dbReference>
<feature type="compositionally biased region" description="Polar residues" evidence="1">
    <location>
        <begin position="300"/>
        <end position="329"/>
    </location>
</feature>
<feature type="compositionally biased region" description="Polar residues" evidence="1">
    <location>
        <begin position="352"/>
        <end position="364"/>
    </location>
</feature>
<dbReference type="Proteomes" id="UP000069940">
    <property type="component" value="Unassembled WGS sequence"/>
</dbReference>
<dbReference type="EnsemblMetazoa" id="AALFPA23_007584.R10108">
    <property type="protein sequence ID" value="AALFPA23_007584.P10108"/>
    <property type="gene ID" value="AALFPA23_007584"/>
</dbReference>
<sequence length="364" mass="42350">MARKLDRILDRRDLTKERMLRIRDNLKQDDFNIHRLKLQLDTLRQCYDELQITYVEICDLVPREHRDEHKQNHFRCEDLHNQLFVFIQTEIAQWNAAEKEKHQVCMNTLARDFVPQQPVNSSEPQLTFDGNPEHWYYFKCQFKTSMNRFAHVSPIIKLYHLNSSLVGSAAGIIDKDIINNNDYAAAWKMLEETYGNERLIINTHVDALLSLPKMTSENGTELRVLIDTCIKHVDVLRNRSFPVVGLSEMILVNVVAKRLDKKTRQLWESHIPADVLPSYADMIDFLQDRCNILQKTNSYPEQCPSAQTEQSGKPNEQSTLAQPDPNNQLEEIPESETVANSEVGKHLDAEDQSISAENSRFQRY</sequence>
<accession>A0ABM1YBE4</accession>
<evidence type="ECO:0000256" key="1">
    <source>
        <dbReference type="SAM" id="MobiDB-lite"/>
    </source>
</evidence>
<evidence type="ECO:0000313" key="2">
    <source>
        <dbReference type="EnsemblMetazoa" id="AALFPA23_007584.P10108"/>
    </source>
</evidence>
<dbReference type="GeneID" id="134287789"/>
<reference evidence="3" key="1">
    <citation type="journal article" date="2015" name="Proc. Natl. Acad. Sci. U.S.A.">
        <title>Genome sequence of the Asian Tiger mosquito, Aedes albopictus, reveals insights into its biology, genetics, and evolution.</title>
        <authorList>
            <person name="Chen X.G."/>
            <person name="Jiang X."/>
            <person name="Gu J."/>
            <person name="Xu M."/>
            <person name="Wu Y."/>
            <person name="Deng Y."/>
            <person name="Zhang C."/>
            <person name="Bonizzoni M."/>
            <person name="Dermauw W."/>
            <person name="Vontas J."/>
            <person name="Armbruster P."/>
            <person name="Huang X."/>
            <person name="Yang Y."/>
            <person name="Zhang H."/>
            <person name="He W."/>
            <person name="Peng H."/>
            <person name="Liu Y."/>
            <person name="Wu K."/>
            <person name="Chen J."/>
            <person name="Lirakis M."/>
            <person name="Topalis P."/>
            <person name="Van Leeuwen T."/>
            <person name="Hall A.B."/>
            <person name="Jiang X."/>
            <person name="Thorpe C."/>
            <person name="Mueller R.L."/>
            <person name="Sun C."/>
            <person name="Waterhouse R.M."/>
            <person name="Yan G."/>
            <person name="Tu Z.J."/>
            <person name="Fang X."/>
            <person name="James A.A."/>
        </authorList>
    </citation>
    <scope>NUCLEOTIDE SEQUENCE [LARGE SCALE GENOMIC DNA]</scope>
    <source>
        <strain evidence="3">Foshan</strain>
    </source>
</reference>
<dbReference type="Pfam" id="PF03564">
    <property type="entry name" value="DUF1759"/>
    <property type="match status" value="1"/>
</dbReference>
<dbReference type="PANTHER" id="PTHR47331:SF4">
    <property type="entry name" value="PEPTIDASE S1 DOMAIN-CONTAINING PROTEIN"/>
    <property type="match status" value="1"/>
</dbReference>